<gene>
    <name evidence="2" type="ORF">NCTC12264_01637</name>
</gene>
<evidence type="ECO:0000313" key="3">
    <source>
        <dbReference type="Proteomes" id="UP000254161"/>
    </source>
</evidence>
<proteinExistence type="predicted"/>
<evidence type="ECO:0000256" key="1">
    <source>
        <dbReference type="SAM" id="Phobius"/>
    </source>
</evidence>
<feature type="transmembrane region" description="Helical" evidence="1">
    <location>
        <begin position="113"/>
        <end position="136"/>
    </location>
</feature>
<sequence>MNEKIVLLGIRDKITEGDFLTLSAILENMPEEKQKRVLQALLYCPLINPITPLIASIIAGCVGCGWLALDRFIVKDYFLAFLRVFVSLILCLTCFFLGTYLEEEGEIMGSEIFLGFALFFLIVGVVWWMVDLFLIYQKTKRQNYEKILNIIQL</sequence>
<reference evidence="2 3" key="1">
    <citation type="submission" date="2018-06" db="EMBL/GenBank/DDBJ databases">
        <authorList>
            <consortium name="Pathogen Informatics"/>
            <person name="Doyle S."/>
        </authorList>
    </citation>
    <scope>NUCLEOTIDE SEQUENCE [LARGE SCALE GENOMIC DNA]</scope>
    <source>
        <strain evidence="2 3">NCTC12264</strain>
    </source>
</reference>
<accession>A0A381EKE4</accession>
<organism evidence="2 3">
    <name type="scientific">Campylobacter upsaliensis</name>
    <dbReference type="NCBI Taxonomy" id="28080"/>
    <lineage>
        <taxon>Bacteria</taxon>
        <taxon>Pseudomonadati</taxon>
        <taxon>Campylobacterota</taxon>
        <taxon>Epsilonproteobacteria</taxon>
        <taxon>Campylobacterales</taxon>
        <taxon>Campylobacteraceae</taxon>
        <taxon>Campylobacter</taxon>
    </lineage>
</organism>
<keyword evidence="1" id="KW-1133">Transmembrane helix</keyword>
<keyword evidence="1" id="KW-0812">Transmembrane</keyword>
<dbReference type="RefSeq" id="WP_257401126.1">
    <property type="nucleotide sequence ID" value="NZ_JANKIR010000049.1"/>
</dbReference>
<dbReference type="Proteomes" id="UP000254161">
    <property type="component" value="Unassembled WGS sequence"/>
</dbReference>
<feature type="transmembrane region" description="Helical" evidence="1">
    <location>
        <begin position="81"/>
        <end position="101"/>
    </location>
</feature>
<feature type="transmembrane region" description="Helical" evidence="1">
    <location>
        <begin position="50"/>
        <end position="69"/>
    </location>
</feature>
<dbReference type="AlphaFoldDB" id="A0A381EKE4"/>
<keyword evidence="1" id="KW-0472">Membrane</keyword>
<protein>
    <submittedName>
        <fullName evidence="2">Integral membrane protein</fullName>
    </submittedName>
</protein>
<dbReference type="EMBL" id="UFUZ01000001">
    <property type="protein sequence ID" value="SUX27393.1"/>
    <property type="molecule type" value="Genomic_DNA"/>
</dbReference>
<evidence type="ECO:0000313" key="2">
    <source>
        <dbReference type="EMBL" id="SUX27393.1"/>
    </source>
</evidence>
<name>A0A381EKE4_CAMUP</name>